<gene>
    <name evidence="2" type="ORF">ACFQGD_05655</name>
</gene>
<keyword evidence="1" id="KW-0812">Transmembrane</keyword>
<organism evidence="2 3">
    <name type="scientific">Haloechinothrix salitolerans</name>
    <dbReference type="NCBI Taxonomy" id="926830"/>
    <lineage>
        <taxon>Bacteria</taxon>
        <taxon>Bacillati</taxon>
        <taxon>Actinomycetota</taxon>
        <taxon>Actinomycetes</taxon>
        <taxon>Pseudonocardiales</taxon>
        <taxon>Pseudonocardiaceae</taxon>
        <taxon>Haloechinothrix</taxon>
    </lineage>
</organism>
<dbReference type="Proteomes" id="UP001596337">
    <property type="component" value="Unassembled WGS sequence"/>
</dbReference>
<evidence type="ECO:0000313" key="2">
    <source>
        <dbReference type="EMBL" id="MFC6866626.1"/>
    </source>
</evidence>
<dbReference type="RefSeq" id="WP_345395923.1">
    <property type="nucleotide sequence ID" value="NZ_BAABLA010000024.1"/>
</dbReference>
<reference evidence="3" key="1">
    <citation type="journal article" date="2019" name="Int. J. Syst. Evol. Microbiol.">
        <title>The Global Catalogue of Microorganisms (GCM) 10K type strain sequencing project: providing services to taxonomists for standard genome sequencing and annotation.</title>
        <authorList>
            <consortium name="The Broad Institute Genomics Platform"/>
            <consortium name="The Broad Institute Genome Sequencing Center for Infectious Disease"/>
            <person name="Wu L."/>
            <person name="Ma J."/>
        </authorList>
    </citation>
    <scope>NUCLEOTIDE SEQUENCE [LARGE SCALE GENOMIC DNA]</scope>
    <source>
        <strain evidence="3">KCTC 32255</strain>
    </source>
</reference>
<proteinExistence type="predicted"/>
<sequence length="211" mass="22837">MPGIHSPIPLRKAKNADGYREVRPRQTNVDPAAPASDDEVTIRWAKVVRRKTRRWFCWPALLALAVAVGVVRGAPDQTAADGPIMSVAIAAAAGVLVLLIWALSRWQKARGWVSLPKLLAAGPWQRYPTRLASPYRPGRFAFSDVSVAVQFDGVEHPFTLHYASPDVVGYIEDTGTIWFAGSPHSGGQAIAIGVPGYPILGLARPAMPESR</sequence>
<accession>A0ABW2BUD8</accession>
<keyword evidence="1" id="KW-1133">Transmembrane helix</keyword>
<protein>
    <submittedName>
        <fullName evidence="2">Uncharacterized protein</fullName>
    </submittedName>
</protein>
<name>A0ABW2BUD8_9PSEU</name>
<evidence type="ECO:0000313" key="3">
    <source>
        <dbReference type="Proteomes" id="UP001596337"/>
    </source>
</evidence>
<keyword evidence="3" id="KW-1185">Reference proteome</keyword>
<keyword evidence="1" id="KW-0472">Membrane</keyword>
<feature type="transmembrane region" description="Helical" evidence="1">
    <location>
        <begin position="84"/>
        <end position="103"/>
    </location>
</feature>
<comment type="caution">
    <text evidence="2">The sequence shown here is derived from an EMBL/GenBank/DDBJ whole genome shotgun (WGS) entry which is preliminary data.</text>
</comment>
<dbReference type="EMBL" id="JBHSXX010000001">
    <property type="protein sequence ID" value="MFC6866626.1"/>
    <property type="molecule type" value="Genomic_DNA"/>
</dbReference>
<evidence type="ECO:0000256" key="1">
    <source>
        <dbReference type="SAM" id="Phobius"/>
    </source>
</evidence>
<feature type="transmembrane region" description="Helical" evidence="1">
    <location>
        <begin position="55"/>
        <end position="72"/>
    </location>
</feature>